<proteinExistence type="predicted"/>
<keyword evidence="2" id="KW-1185">Reference proteome</keyword>
<dbReference type="PANTHER" id="PTHR48435">
    <property type="entry name" value="POLYPROTEIN"/>
    <property type="match status" value="1"/>
</dbReference>
<sequence length="277" mass="31987">MILAFLAFLHHLVLPLWSFGRLLEDFYLLSLFGFLMKIQILLACLSFPMNQFQFLILVIDSAMPKFLELWTLYNPLKRIQDHAFNLSRHGTDDSLLISINTNDQPHCVHVPRKIPKKELIKLLLEKWITSYKQLLEHSQPIQSTTSKITSMGDRTTEIMFDHSHLHGPKNPNIFPTQLMMQPVERLAQLHDREDLDCCCPLCESGPERSLIQSFSANGKPLYMFKDPVTGHYPWALNCSCELCADDRMAAWIDSMDRSASKLGKKNKNSTQSEFYRS</sequence>
<dbReference type="InterPro" id="IPR053098">
    <property type="entry name" value="Petuviruses_polyprotein"/>
</dbReference>
<evidence type="ECO:0000313" key="1">
    <source>
        <dbReference type="EMBL" id="KAK5772972.1"/>
    </source>
</evidence>
<gene>
    <name evidence="1" type="ORF">PVK06_049274</name>
</gene>
<protein>
    <submittedName>
        <fullName evidence="1">Uncharacterized protein</fullName>
    </submittedName>
</protein>
<reference evidence="1 2" key="1">
    <citation type="submission" date="2023-03" db="EMBL/GenBank/DDBJ databases">
        <title>WGS of Gossypium arboreum.</title>
        <authorList>
            <person name="Yu D."/>
        </authorList>
    </citation>
    <scope>NUCLEOTIDE SEQUENCE [LARGE SCALE GENOMIC DNA]</scope>
    <source>
        <tissue evidence="1">Leaf</tissue>
    </source>
</reference>
<comment type="caution">
    <text evidence="1">The sequence shown here is derived from an EMBL/GenBank/DDBJ whole genome shotgun (WGS) entry which is preliminary data.</text>
</comment>
<name>A0ABR0MIP8_GOSAR</name>
<dbReference type="PANTHER" id="PTHR48435:SF1">
    <property type="entry name" value="POLYPROTEIN"/>
    <property type="match status" value="1"/>
</dbReference>
<dbReference type="Proteomes" id="UP001358586">
    <property type="component" value="Chromosome 13"/>
</dbReference>
<accession>A0ABR0MIP8</accession>
<evidence type="ECO:0000313" key="2">
    <source>
        <dbReference type="Proteomes" id="UP001358586"/>
    </source>
</evidence>
<dbReference type="EMBL" id="JARKNE010000013">
    <property type="protein sequence ID" value="KAK5772972.1"/>
    <property type="molecule type" value="Genomic_DNA"/>
</dbReference>
<organism evidence="1 2">
    <name type="scientific">Gossypium arboreum</name>
    <name type="common">Tree cotton</name>
    <name type="synonym">Gossypium nanking</name>
    <dbReference type="NCBI Taxonomy" id="29729"/>
    <lineage>
        <taxon>Eukaryota</taxon>
        <taxon>Viridiplantae</taxon>
        <taxon>Streptophyta</taxon>
        <taxon>Embryophyta</taxon>
        <taxon>Tracheophyta</taxon>
        <taxon>Spermatophyta</taxon>
        <taxon>Magnoliopsida</taxon>
        <taxon>eudicotyledons</taxon>
        <taxon>Gunneridae</taxon>
        <taxon>Pentapetalae</taxon>
        <taxon>rosids</taxon>
        <taxon>malvids</taxon>
        <taxon>Malvales</taxon>
        <taxon>Malvaceae</taxon>
        <taxon>Malvoideae</taxon>
        <taxon>Gossypium</taxon>
    </lineage>
</organism>